<dbReference type="PROSITE" id="PS51257">
    <property type="entry name" value="PROKAR_LIPOPROTEIN"/>
    <property type="match status" value="1"/>
</dbReference>
<organism evidence="1">
    <name type="scientific">Serratia marcescens</name>
    <dbReference type="NCBI Taxonomy" id="615"/>
    <lineage>
        <taxon>Bacteria</taxon>
        <taxon>Pseudomonadati</taxon>
        <taxon>Pseudomonadota</taxon>
        <taxon>Gammaproteobacteria</taxon>
        <taxon>Enterobacterales</taxon>
        <taxon>Yersiniaceae</taxon>
        <taxon>Serratia</taxon>
    </lineage>
</organism>
<dbReference type="AlphaFoldDB" id="A0AAP8PSU8"/>
<comment type="caution">
    <text evidence="1">The sequence shown here is derived from an EMBL/GenBank/DDBJ whole genome shotgun (WGS) entry which is preliminary data.</text>
</comment>
<evidence type="ECO:0008006" key="2">
    <source>
        <dbReference type="Google" id="ProtNLM"/>
    </source>
</evidence>
<accession>A0AAP8PSU8</accession>
<protein>
    <recommendedName>
        <fullName evidence="2">Lipoprotein</fullName>
    </recommendedName>
</protein>
<dbReference type="EMBL" id="PQGI01000015">
    <property type="protein sequence ID" value="POP14730.1"/>
    <property type="molecule type" value="Genomic_DNA"/>
</dbReference>
<sequence>MRALLFMLASLLVGCQVADEGQWRKERRGPQEHTNRLQLCDAEVGELARKHCQRRAGMQ</sequence>
<proteinExistence type="predicted"/>
<name>A0AAP8PSU8_SERMA</name>
<gene>
    <name evidence="1" type="ORF">C3R40_24025</name>
</gene>
<reference evidence="1" key="1">
    <citation type="submission" date="2018-01" db="EMBL/GenBank/DDBJ databases">
        <title>The opportunistic pathogen Serratia marcescens is an overlooked threat to honeybees.</title>
        <authorList>
            <person name="Raymann K."/>
            <person name="Shaffer Z."/>
            <person name="Coon K."/>
            <person name="Salisbury S."/>
            <person name="Moran N.A."/>
        </authorList>
    </citation>
    <scope>NUCLEOTIDE SEQUENCE [LARGE SCALE GENOMIC DNA]</scope>
    <source>
        <strain evidence="1">KZ19</strain>
    </source>
</reference>
<evidence type="ECO:0000313" key="1">
    <source>
        <dbReference type="EMBL" id="POP14730.1"/>
    </source>
</evidence>